<dbReference type="InterPro" id="IPR011989">
    <property type="entry name" value="ARM-like"/>
</dbReference>
<dbReference type="EMBL" id="LGRX02007021">
    <property type="protein sequence ID" value="KAK3275778.1"/>
    <property type="molecule type" value="Genomic_DNA"/>
</dbReference>
<feature type="compositionally biased region" description="Basic and acidic residues" evidence="1">
    <location>
        <begin position="959"/>
        <end position="976"/>
    </location>
</feature>
<evidence type="ECO:0000313" key="2">
    <source>
        <dbReference type="EMBL" id="KAK3275778.1"/>
    </source>
</evidence>
<name>A0AAE0L8C2_9CHLO</name>
<dbReference type="Proteomes" id="UP001190700">
    <property type="component" value="Unassembled WGS sequence"/>
</dbReference>
<feature type="compositionally biased region" description="Polar residues" evidence="1">
    <location>
        <begin position="1593"/>
        <end position="1603"/>
    </location>
</feature>
<feature type="compositionally biased region" description="Polar residues" evidence="1">
    <location>
        <begin position="935"/>
        <end position="944"/>
    </location>
</feature>
<feature type="region of interest" description="Disordered" evidence="1">
    <location>
        <begin position="935"/>
        <end position="976"/>
    </location>
</feature>
<feature type="region of interest" description="Disordered" evidence="1">
    <location>
        <begin position="1497"/>
        <end position="1633"/>
    </location>
</feature>
<keyword evidence="3" id="KW-1185">Reference proteome</keyword>
<feature type="compositionally biased region" description="Polar residues" evidence="1">
    <location>
        <begin position="1611"/>
        <end position="1630"/>
    </location>
</feature>
<feature type="compositionally biased region" description="Acidic residues" evidence="1">
    <location>
        <begin position="235"/>
        <end position="251"/>
    </location>
</feature>
<dbReference type="SUPFAM" id="SSF48371">
    <property type="entry name" value="ARM repeat"/>
    <property type="match status" value="2"/>
</dbReference>
<comment type="caution">
    <text evidence="2">The sequence shown here is derived from an EMBL/GenBank/DDBJ whole genome shotgun (WGS) entry which is preliminary data.</text>
</comment>
<gene>
    <name evidence="2" type="ORF">CYMTET_16108</name>
</gene>
<proteinExistence type="predicted"/>
<protein>
    <submittedName>
        <fullName evidence="2">Uncharacterized protein</fullName>
    </submittedName>
</protein>
<organism evidence="2 3">
    <name type="scientific">Cymbomonas tetramitiformis</name>
    <dbReference type="NCBI Taxonomy" id="36881"/>
    <lineage>
        <taxon>Eukaryota</taxon>
        <taxon>Viridiplantae</taxon>
        <taxon>Chlorophyta</taxon>
        <taxon>Pyramimonadophyceae</taxon>
        <taxon>Pyramimonadales</taxon>
        <taxon>Pyramimonadaceae</taxon>
        <taxon>Cymbomonas</taxon>
    </lineage>
</organism>
<dbReference type="Gene3D" id="1.25.10.10">
    <property type="entry name" value="Leucine-rich Repeat Variant"/>
    <property type="match status" value="2"/>
</dbReference>
<evidence type="ECO:0000256" key="1">
    <source>
        <dbReference type="SAM" id="MobiDB-lite"/>
    </source>
</evidence>
<sequence length="2279" mass="255220">MKIVKECETPKSREIRISFGGAKVFDTDSDDEGAHEFAAVPELDQGRLSAAEERFAANPICLEFLVNKQNAKAKKVRKQFDQSILLPITPKALAAPENAEVSRLVGIPEGHTPELSYEGLTFFANLAGKHFGHDTDHWEPMDVVKDVKEVDGFRITKTTGTFAGIEFDIWAEAPFHHPLLARLDPKLPSDTTPRSSKGEATPSATPRTSMPAAPPTPGGRPAPIRIKETEKPEELEGEGSLEEEDSEESDLGDPPLTYPFPFQMDYATELLHLENDDDLCTLLEDQPWSPAVRRAKMTSFLRAKLQSKQPDLVYEAMHAFWEMSVNRRHHENFDSDIITSMARHLHSKDPKVQLLCTKATWSVLSTAKKREEVAESGAVKDLFNILKQATPDRTRPPPKNGKMLVSDADFLEIYPEIAAQRFQEDQLQAASLGAISVMAIDRICRAHVQRVEPTLEILVRLTRVLPGYSSEFYVAKRRELSAMTIANMLIRDPLMRLGFIQQGGLASIVGMLGCSEGPGGPEVVRYAALSLQVCAGDDRVMQSICDLGQQLLLLQETLVSLTNVLRRLEAKGRMLKEADVETPGMIKVFEMLSFAMWGAAYYICGKGVAVDEPLPEGLHVAKNYLEMLADLAVRTEVLHYLPAFQTLATWRMAHHLASTLACFAMHPTTAQQMFHHSDVKAYDALVQFSAPVYSEAHVRAAAMTGLAHLAKHTTSQDPEKQLTGLYRKRMLHTGVFPTVLASMNAECTDEKAASVISKCGGVCLMFLCTEAVAENQVEPWMCVQLMYQLCFTYDIETAAHLMVGLWLLLREEKVRRYLRTPINDSQLQFSDGLVDFVKRAKTATDLRSMYEKNKFKHTVKRAMNKLKGDKLGLMMGAIKEKQEAERAKKAREQLLNMGSKDILYDEEQKAKEVAAAKAAQKPVRRNKRASLLSTGKNHLLQSTVSATMETTEEEAMPEESEKNAEGGEEKVADPKQDEAQLVEVPAQEEEEEGLQSLSKRDRVQNRFSIAFGKIQGMRKNVLTKAQAKHVSEKTQASKEWWGLELLLETMSFWSDPVRDATAAAHQESLVKFTEYCMAALWLYMVADDMDIPPRRVEMSDLDRTDGAKRDNWWMMNVPQRMVDLSASPYVVKTLDLLLWATELPHVAHAKATELAVACIWNMVVRRRAVERWLVEHGLVERLHRILLNPQWPPALVEAAATLMGELMSEWATSECHRADIRAGFGHDGGLHTVQQSVVPLLCNRSLVLGCMTFSPPLGCPKPQATLSLSKLTIVRSGALQHLARSLRRCLVAVMHHHGLEFVHQDSAANTVSGTQEGVTGQRGLAEEAMRREEEQEDMWKEIEPEILLAGGLRLLRNLSVENRLRVAIARRLLHTLLHVSNLYGLLLEQETEAGEHAGSRPGSSAGVGPSQQAEQEDQEATAAAALENAAGRRWSGMLNRTIFDLANCTLQNLVKHPKNRTRFYKYELKGTLRAEQMSVAQKEVAVQEAAAAAELLARSRDSSARGSARALLPSDYNIRPSTAMSSGQRPRRTPTPHAEQRPASSLGFRKATPGSPTARGSNPPPNIPAARSSSPALGQRRPKIVTVVPPMTPSGTRSITAGTPSRAGGSSKAQPSSPEVLTLPSRSASAQPPLECEDQFPELVASETPFTPGPSPGAQTRSARDKLQFLEWARTTFQNSRDAQDAINRTLHIEMEEVYHRLNQEKNITAEEEAASLGLGQQGGGSVGALSYIYNEEKEASRDPKAYPILNCHMRRPLTHLWQMRPPPGLPFTLNGALQSSLPLLTPLSKVAKMPGSAPPMEVEKPVPPTAPLPTQHLLPVKRPHCLEVEAFGELREDPLRIRLIERHVERRSTHFERDQIEAPPPAAAPWKIEHSVFRPRAREAECRSFWNKAKFLGKMFQVDWARNMKKEKLRISIQKEYKQGYGGTKALDEMKAVQDLKEVVEKYYRSIVRLFDYYSVLGSGDPFHVQLNAYSSFLEECNIGDQESESCKRSDLDTLFILANYTADKTSKLAKCNDEHAFMRFEMLEVIIRISMAKYGKGESPLNPGQCFTKIMEEDILPRLPASATTDRDDYRNDRLYCEPVAEIIKRDLKLLQALYSRYRLPPRSGGVRPKWMRMDGWDAIVQRASLLDDKFTLQESRLIFVMSRMHVSDESEDYGKYQSISFIDFLEAISRTADLRWFPTTDELAEAGYKEGMWQWFRSQEVGDQPPATLPIPRRPSAESAMAPKTRPLAEKLEIFLEVFFQRLFFDPKVPDALYTKENLLKQLKKQDKELGV</sequence>
<feature type="compositionally biased region" description="Basic and acidic residues" evidence="1">
    <location>
        <begin position="225"/>
        <end position="234"/>
    </location>
</feature>
<reference evidence="2 3" key="1">
    <citation type="journal article" date="2015" name="Genome Biol. Evol.">
        <title>Comparative Genomics of a Bacterivorous Green Alga Reveals Evolutionary Causalities and Consequences of Phago-Mixotrophic Mode of Nutrition.</title>
        <authorList>
            <person name="Burns J.A."/>
            <person name="Paasch A."/>
            <person name="Narechania A."/>
            <person name="Kim E."/>
        </authorList>
    </citation>
    <scope>NUCLEOTIDE SEQUENCE [LARGE SCALE GENOMIC DNA]</scope>
    <source>
        <strain evidence="2 3">PLY_AMNH</strain>
    </source>
</reference>
<accession>A0AAE0L8C2</accession>
<feature type="compositionally biased region" description="Polar residues" evidence="1">
    <location>
        <begin position="1519"/>
        <end position="1528"/>
    </location>
</feature>
<feature type="region of interest" description="Disordered" evidence="1">
    <location>
        <begin position="182"/>
        <end position="258"/>
    </location>
</feature>
<dbReference type="InterPro" id="IPR016024">
    <property type="entry name" value="ARM-type_fold"/>
</dbReference>
<feature type="region of interest" description="Disordered" evidence="1">
    <location>
        <begin position="1393"/>
        <end position="1422"/>
    </location>
</feature>
<evidence type="ECO:0000313" key="3">
    <source>
        <dbReference type="Proteomes" id="UP001190700"/>
    </source>
</evidence>